<dbReference type="Proteomes" id="UP000054988">
    <property type="component" value="Unassembled WGS sequence"/>
</dbReference>
<gene>
    <name evidence="4" type="ORF">WG66_4485</name>
</gene>
<dbReference type="InterPro" id="IPR050987">
    <property type="entry name" value="AtrR-like"/>
</dbReference>
<feature type="compositionally biased region" description="Polar residues" evidence="2">
    <location>
        <begin position="151"/>
        <end position="162"/>
    </location>
</feature>
<protein>
    <recommendedName>
        <fullName evidence="3">Xylanolytic transcriptional activator regulatory domain-containing protein</fullName>
    </recommendedName>
</protein>
<dbReference type="CDD" id="cd12148">
    <property type="entry name" value="fungal_TF_MHR"/>
    <property type="match status" value="1"/>
</dbReference>
<reference evidence="4 5" key="1">
    <citation type="submission" date="2015-12" db="EMBL/GenBank/DDBJ databases">
        <title>Draft genome sequence of Moniliophthora roreri, the causal agent of frosty pod rot of cacao.</title>
        <authorList>
            <person name="Aime M.C."/>
            <person name="Diaz-Valderrama J.R."/>
            <person name="Kijpornyongpan T."/>
            <person name="Phillips-Mora W."/>
        </authorList>
    </citation>
    <scope>NUCLEOTIDE SEQUENCE [LARGE SCALE GENOMIC DNA]</scope>
    <source>
        <strain evidence="4 5">MCA 2952</strain>
    </source>
</reference>
<evidence type="ECO:0000256" key="1">
    <source>
        <dbReference type="ARBA" id="ARBA00023242"/>
    </source>
</evidence>
<feature type="domain" description="Xylanolytic transcriptional activator regulatory" evidence="3">
    <location>
        <begin position="369"/>
        <end position="441"/>
    </location>
</feature>
<organism evidence="4 5">
    <name type="scientific">Moniliophthora roreri</name>
    <name type="common">Frosty pod rot fungus</name>
    <name type="synonym">Monilia roreri</name>
    <dbReference type="NCBI Taxonomy" id="221103"/>
    <lineage>
        <taxon>Eukaryota</taxon>
        <taxon>Fungi</taxon>
        <taxon>Dikarya</taxon>
        <taxon>Basidiomycota</taxon>
        <taxon>Agaricomycotina</taxon>
        <taxon>Agaricomycetes</taxon>
        <taxon>Agaricomycetidae</taxon>
        <taxon>Agaricales</taxon>
        <taxon>Marasmiineae</taxon>
        <taxon>Marasmiaceae</taxon>
        <taxon>Moniliophthora</taxon>
    </lineage>
</organism>
<feature type="region of interest" description="Disordered" evidence="2">
    <location>
        <begin position="672"/>
        <end position="695"/>
    </location>
</feature>
<dbReference type="GO" id="GO:0003700">
    <property type="term" value="F:DNA-binding transcription factor activity"/>
    <property type="evidence" value="ECO:0007669"/>
    <property type="project" value="InterPro"/>
</dbReference>
<sequence>MNDNTRQPKRQRLQKVTAFYSSSIPPFSVINRANDTVFEGGKFDVGISDYSSDSATSPGGKCSSCAALRIDCTHDLQKKKRGPKIGPSKKSDTARSLVNAILSSSKPYVVPEDPAIVREILVDLANYARSLDRQLSLARGQPSDDLDSPKHSTSPITSNTTPEPEYGDQEVADSIDSLAEDLRMMSVAHPKRHFGKSSNFMLVQSAMDARRDVLGDKEFTAAVFAKYQRPENWKPFEWQRPVEAGLPDLVFPEEDLLQDLIQKYFICLNPFFPLLHRPTFERSVADGLHLRDRSFGFTVLAVCAVASWQSNDPRNFCEGTTSEHSLGWKYFRQIPLIRPSFAEPPTLYDLQLCSLSVFYLQSTATPEAAWAVVGLGIRFAQEMGVHRRKHNKKPTVEDELWKRAFWLLISIDLFMSAFLGRPRATTPDDFDVEMPLECDDDPEQAFKQPPGKPSILSFFVTFLKLIDIIGFAQRTLYSVRKSELWTGMGIAGLDWKQKAVLELDSALNRFVDNIPSHLKWDAPKDNDIFFQQSVVLYSTYYWAQIQVHRPFIPRPGQTSVLPFPSLAICLNAARTTVHVLEVLQERRGKEGHMMSLEMVPNIVAPLFSCALILLLGIWRGRKTTNSSLESEKEMTDVYRCMKMIKPYEARYQTAGRVADILNAVIAIGSLPRSAREQSNSLKRPRSPNDEVDQDVSHAQTVLQDLHDSYHREGTSHKPQQKTQPTAAHTESVHSSGPDPASQAFNAPIAHDSTMFSTPLSAFGPQTFASGPAAFGTMPIDPQPVTNYSAGLPIGMEFATPQALSNPISGGLYSEPSGISIPDSMWYSPGNDVLQSQDAWTSDWNSFMASVDDLLTGAVDGRPL</sequence>
<evidence type="ECO:0000313" key="5">
    <source>
        <dbReference type="Proteomes" id="UP000054988"/>
    </source>
</evidence>
<dbReference type="SMART" id="SM00906">
    <property type="entry name" value="Fungal_trans"/>
    <property type="match status" value="1"/>
</dbReference>
<dbReference type="InterPro" id="IPR007219">
    <property type="entry name" value="XnlR_reg_dom"/>
</dbReference>
<accession>A0A0W0G302</accession>
<evidence type="ECO:0000256" key="2">
    <source>
        <dbReference type="SAM" id="MobiDB-lite"/>
    </source>
</evidence>
<dbReference type="eggNOG" id="ENOG502QSY2">
    <property type="taxonomic scope" value="Eukaryota"/>
</dbReference>
<name>A0A0W0G302_MONRR</name>
<evidence type="ECO:0000313" key="4">
    <source>
        <dbReference type="EMBL" id="KTB42935.1"/>
    </source>
</evidence>
<evidence type="ECO:0000259" key="3">
    <source>
        <dbReference type="SMART" id="SM00906"/>
    </source>
</evidence>
<feature type="compositionally biased region" description="Polar residues" evidence="2">
    <location>
        <begin position="716"/>
        <end position="734"/>
    </location>
</feature>
<comment type="caution">
    <text evidence="4">The sequence shown here is derived from an EMBL/GenBank/DDBJ whole genome shotgun (WGS) entry which is preliminary data.</text>
</comment>
<dbReference type="GO" id="GO:0006351">
    <property type="term" value="P:DNA-templated transcription"/>
    <property type="evidence" value="ECO:0007669"/>
    <property type="project" value="InterPro"/>
</dbReference>
<dbReference type="Pfam" id="PF04082">
    <property type="entry name" value="Fungal_trans"/>
    <property type="match status" value="1"/>
</dbReference>
<dbReference type="PANTHER" id="PTHR46910">
    <property type="entry name" value="TRANSCRIPTION FACTOR PDR1"/>
    <property type="match status" value="1"/>
</dbReference>
<feature type="region of interest" description="Disordered" evidence="2">
    <location>
        <begin position="709"/>
        <end position="745"/>
    </location>
</feature>
<dbReference type="EMBL" id="LATX01001272">
    <property type="protein sequence ID" value="KTB42935.1"/>
    <property type="molecule type" value="Genomic_DNA"/>
</dbReference>
<proteinExistence type="predicted"/>
<dbReference type="AlphaFoldDB" id="A0A0W0G302"/>
<dbReference type="GO" id="GO:0008270">
    <property type="term" value="F:zinc ion binding"/>
    <property type="evidence" value="ECO:0007669"/>
    <property type="project" value="InterPro"/>
</dbReference>
<dbReference type="GO" id="GO:0003677">
    <property type="term" value="F:DNA binding"/>
    <property type="evidence" value="ECO:0007669"/>
    <property type="project" value="InterPro"/>
</dbReference>
<keyword evidence="1" id="KW-0539">Nucleus</keyword>
<feature type="region of interest" description="Disordered" evidence="2">
    <location>
        <begin position="138"/>
        <end position="168"/>
    </location>
</feature>
<dbReference type="PANTHER" id="PTHR46910:SF38">
    <property type="entry name" value="ZN(2)-C6 FUNGAL-TYPE DOMAIN-CONTAINING PROTEIN"/>
    <property type="match status" value="1"/>
</dbReference>